<dbReference type="PROSITE" id="PS50937">
    <property type="entry name" value="HTH_MERR_2"/>
    <property type="match status" value="1"/>
</dbReference>
<keyword evidence="6" id="KW-0238">DNA-binding</keyword>
<evidence type="ECO:0000256" key="4">
    <source>
        <dbReference type="ARBA" id="ARBA00023014"/>
    </source>
</evidence>
<evidence type="ECO:0000256" key="6">
    <source>
        <dbReference type="ARBA" id="ARBA00023125"/>
    </source>
</evidence>
<evidence type="ECO:0000256" key="7">
    <source>
        <dbReference type="ARBA" id="ARBA00023163"/>
    </source>
</evidence>
<keyword evidence="1" id="KW-0001">2Fe-2S</keyword>
<dbReference type="InterPro" id="IPR015358">
    <property type="entry name" value="Tscrpt_reg_MerR_DNA-bd"/>
</dbReference>
<dbReference type="SMART" id="SM00422">
    <property type="entry name" value="HTH_MERR"/>
    <property type="match status" value="1"/>
</dbReference>
<keyword evidence="3" id="KW-0408">Iron</keyword>
<evidence type="ECO:0000256" key="2">
    <source>
        <dbReference type="ARBA" id="ARBA00022723"/>
    </source>
</evidence>
<evidence type="ECO:0000256" key="3">
    <source>
        <dbReference type="ARBA" id="ARBA00023004"/>
    </source>
</evidence>
<keyword evidence="5" id="KW-0805">Transcription regulation</keyword>
<dbReference type="PRINTS" id="PR00040">
    <property type="entry name" value="HTHMERR"/>
</dbReference>
<evidence type="ECO:0000256" key="5">
    <source>
        <dbReference type="ARBA" id="ARBA00023015"/>
    </source>
</evidence>
<dbReference type="GO" id="GO:0003677">
    <property type="term" value="F:DNA binding"/>
    <property type="evidence" value="ECO:0007669"/>
    <property type="project" value="UniProtKB-KW"/>
</dbReference>
<dbReference type="SUPFAM" id="SSF46955">
    <property type="entry name" value="Putative DNA-binding domain"/>
    <property type="match status" value="1"/>
</dbReference>
<dbReference type="CDD" id="cd01110">
    <property type="entry name" value="HTH_SoxR"/>
    <property type="match status" value="1"/>
</dbReference>
<reference evidence="9 10" key="1">
    <citation type="submission" date="2014-07" db="EMBL/GenBank/DDBJ databases">
        <title>Draft genome sequence of Thalassospira profundimaris S25-3-2.</title>
        <authorList>
            <person name="Lai Q."/>
            <person name="Shao Z."/>
        </authorList>
    </citation>
    <scope>NUCLEOTIDE SEQUENCE [LARGE SCALE GENOMIC DNA]</scope>
    <source>
        <strain evidence="9 10">S25-3-2</strain>
    </source>
</reference>
<dbReference type="InterPro" id="IPR009061">
    <property type="entry name" value="DNA-bd_dom_put_sf"/>
</dbReference>
<dbReference type="PANTHER" id="PTHR30204:SF0">
    <property type="entry name" value="REDOX-SENSITIVE TRANSCRIPTIONAL ACTIVATOR SOXR"/>
    <property type="match status" value="1"/>
</dbReference>
<dbReference type="InterPro" id="IPR000551">
    <property type="entry name" value="MerR-type_HTH_dom"/>
</dbReference>
<dbReference type="NCBIfam" id="TIGR01950">
    <property type="entry name" value="SoxR"/>
    <property type="match status" value="1"/>
</dbReference>
<dbReference type="Proteomes" id="UP000252517">
    <property type="component" value="Unassembled WGS sequence"/>
</dbReference>
<feature type="domain" description="HTH merR-type" evidence="8">
    <location>
        <begin position="15"/>
        <end position="83"/>
    </location>
</feature>
<evidence type="ECO:0000256" key="1">
    <source>
        <dbReference type="ARBA" id="ARBA00022714"/>
    </source>
</evidence>
<evidence type="ECO:0000313" key="9">
    <source>
        <dbReference type="EMBL" id="RCK52293.1"/>
    </source>
</evidence>
<dbReference type="Pfam" id="PF00376">
    <property type="entry name" value="MerR"/>
    <property type="match status" value="1"/>
</dbReference>
<proteinExistence type="predicted"/>
<evidence type="ECO:0000313" key="10">
    <source>
        <dbReference type="Proteomes" id="UP000252517"/>
    </source>
</evidence>
<dbReference type="AlphaFoldDB" id="A0A367XF41"/>
<sequence>MTAEKSVSGPANGAVLSVGDVAARTGVAVSAIHFYERQGLIHSIRTQGNQRRFNRGVLRRIGIIKVAQRTGIPLNEIREALSSLPIDRPPSARDWRNLSSRWRDDLNTRIEQLTRLRDQLGTCIGCGCLSLSDCPLRNPDDYLARDGAGARLLESGGHDEGAT</sequence>
<dbReference type="RefSeq" id="WP_114087672.1">
    <property type="nucleotide sequence ID" value="NZ_JPWH01000004.1"/>
</dbReference>
<dbReference type="EMBL" id="JPWH01000004">
    <property type="protein sequence ID" value="RCK52293.1"/>
    <property type="molecule type" value="Genomic_DNA"/>
</dbReference>
<dbReference type="GO" id="GO:0006979">
    <property type="term" value="P:response to oxidative stress"/>
    <property type="evidence" value="ECO:0007669"/>
    <property type="project" value="InterPro"/>
</dbReference>
<dbReference type="GO" id="GO:0046872">
    <property type="term" value="F:metal ion binding"/>
    <property type="evidence" value="ECO:0007669"/>
    <property type="project" value="UniProtKB-KW"/>
</dbReference>
<protein>
    <submittedName>
        <fullName evidence="9">MerR family transcriptional regulator</fullName>
    </submittedName>
</protein>
<gene>
    <name evidence="9" type="ORF">TH25_07180</name>
</gene>
<dbReference type="GO" id="GO:0051537">
    <property type="term" value="F:2 iron, 2 sulfur cluster binding"/>
    <property type="evidence" value="ECO:0007669"/>
    <property type="project" value="UniProtKB-KW"/>
</dbReference>
<dbReference type="Pfam" id="PF09278">
    <property type="entry name" value="MerR-DNA-bind"/>
    <property type="match status" value="1"/>
</dbReference>
<name>A0A367XF41_9PROT</name>
<dbReference type="PANTHER" id="PTHR30204">
    <property type="entry name" value="REDOX-CYCLING DRUG-SENSING TRANSCRIPTIONAL ACTIVATOR SOXR"/>
    <property type="match status" value="1"/>
</dbReference>
<dbReference type="Gene3D" id="1.10.1660.10">
    <property type="match status" value="1"/>
</dbReference>
<dbReference type="InterPro" id="IPR047057">
    <property type="entry name" value="MerR_fam"/>
</dbReference>
<dbReference type="InterPro" id="IPR010211">
    <property type="entry name" value="Redox-sen_tscrpt-act_SoxR"/>
</dbReference>
<dbReference type="GO" id="GO:0003700">
    <property type="term" value="F:DNA-binding transcription factor activity"/>
    <property type="evidence" value="ECO:0007669"/>
    <property type="project" value="InterPro"/>
</dbReference>
<accession>A0A367XF41</accession>
<evidence type="ECO:0000259" key="8">
    <source>
        <dbReference type="PROSITE" id="PS50937"/>
    </source>
</evidence>
<keyword evidence="2" id="KW-0479">Metal-binding</keyword>
<dbReference type="OrthoDB" id="9802944at2"/>
<keyword evidence="4" id="KW-0411">Iron-sulfur</keyword>
<dbReference type="PROSITE" id="PS00552">
    <property type="entry name" value="HTH_MERR_1"/>
    <property type="match status" value="1"/>
</dbReference>
<comment type="caution">
    <text evidence="9">The sequence shown here is derived from an EMBL/GenBank/DDBJ whole genome shotgun (WGS) entry which is preliminary data.</text>
</comment>
<organism evidence="9 10">
    <name type="scientific">Thalassospira profundimaris</name>
    <dbReference type="NCBI Taxonomy" id="502049"/>
    <lineage>
        <taxon>Bacteria</taxon>
        <taxon>Pseudomonadati</taxon>
        <taxon>Pseudomonadota</taxon>
        <taxon>Alphaproteobacteria</taxon>
        <taxon>Rhodospirillales</taxon>
        <taxon>Thalassospiraceae</taxon>
        <taxon>Thalassospira</taxon>
    </lineage>
</organism>
<keyword evidence="7" id="KW-0804">Transcription</keyword>